<evidence type="ECO:0008006" key="5">
    <source>
        <dbReference type="Google" id="ProtNLM"/>
    </source>
</evidence>
<feature type="region of interest" description="Disordered" evidence="2">
    <location>
        <begin position="409"/>
        <end position="434"/>
    </location>
</feature>
<accession>A0A164TPN2</accession>
<dbReference type="STRING" id="1314777.A0A164TPN2"/>
<keyword evidence="4" id="KW-1185">Reference proteome</keyword>
<feature type="coiled-coil region" evidence="1">
    <location>
        <begin position="64"/>
        <end position="98"/>
    </location>
</feature>
<protein>
    <recommendedName>
        <fullName evidence="5">Reverse transcriptase domain-containing protein</fullName>
    </recommendedName>
</protein>
<dbReference type="OrthoDB" id="74545at2759"/>
<dbReference type="Proteomes" id="UP000076722">
    <property type="component" value="Unassembled WGS sequence"/>
</dbReference>
<dbReference type="PANTHER" id="PTHR37015:SF2">
    <property type="entry name" value="REVERSE TRANSCRIPTASE DOMAIN-CONTAINING PROTEIN"/>
    <property type="match status" value="1"/>
</dbReference>
<keyword evidence="1" id="KW-0175">Coiled coil</keyword>
<evidence type="ECO:0000313" key="3">
    <source>
        <dbReference type="EMBL" id="KZS92544.1"/>
    </source>
</evidence>
<dbReference type="PANTHER" id="PTHR37015">
    <property type="entry name" value="REVERSE TRANSCRIPTASE DOMAIN-CONTAINING PROTEIN"/>
    <property type="match status" value="1"/>
</dbReference>
<evidence type="ECO:0000256" key="2">
    <source>
        <dbReference type="SAM" id="MobiDB-lite"/>
    </source>
</evidence>
<gene>
    <name evidence="3" type="ORF">SISNIDRAFT_429220</name>
</gene>
<name>A0A164TPN2_9AGAM</name>
<sequence length="898" mass="100810">MSGFAPYPSRGRGAARARGIIRGAGRGRVSTRSLRGINVELDENLMQNFHISPATQTFLAEIKQQELRLQRRTYEERLQDTLQKADEASDHVEKVEAMVEGGRSLTDHRVMVDNPGLDSKLKDMQSRIGTAKMSPGTLADASKNWMEALRGRFEADQEKFRYATLFNNLLTDWYDSAAHDVSASHDYIHVEERGVSRARADLVSVISQPRETDMQAFEAYLLALFSSESATSALTRTRSRLQRAGARITQMPIFLQELPQSIETLLVSDSLSVTDRAKLRDVLCDNLALADVCGVLNMMLTRLYSWSWESTTVEIHLQPLRTEKDGYSAYLGIDLLNALFLHHLGVCWQAEIKVALSSIYRDGEVWKEHSMSPPSNLDLSMIDDEDGPDGIVAVRTHVQEQHLFLTQFQSQGNPKKPPTSSHEPFMNNPTPLSDSSSKMLHVINADRITQDALHQDFCVAAGELPQFERMLPHDVILFTLAFFGVPQPWIDFFAKHLAVPLKFAGDETPISNVASRGIFGNDPFGAIYKEVVLFVLSFAINQSAEAIPNHRIRDTIYMWGLTARCERGWAELQRFAALLGISIDLSRSGSASTCRGAACALPNGNVHWGSLTANDESHGKFVVEYASIDAYVEKIRPLLSHEKSVKGWVSIWNEFNTSLVRDLGGVPVKGFGLAHLEAMVSAIRYAQNAALPGCDNGPCDHLRKMISDKYQMDDIPHGWFHFPMESGGLQVYDPVIQLMTIRDSLVANPEQAIHTQMETDKARYEALRQRWSWKSTSTPNLVPFMTFDAYKNLRELALPEWASQYRQLLDNPMPICIGNPLISSVGPLESNGQVDASIGTFRSMVSEEWHHVAPYWQWVVLLHGEEVQKRFGNLIIVDQQHVSLALMDHYRKSKVCLD</sequence>
<evidence type="ECO:0000313" key="4">
    <source>
        <dbReference type="Proteomes" id="UP000076722"/>
    </source>
</evidence>
<proteinExistence type="predicted"/>
<organism evidence="3 4">
    <name type="scientific">Sistotremastrum niveocremeum HHB9708</name>
    <dbReference type="NCBI Taxonomy" id="1314777"/>
    <lineage>
        <taxon>Eukaryota</taxon>
        <taxon>Fungi</taxon>
        <taxon>Dikarya</taxon>
        <taxon>Basidiomycota</taxon>
        <taxon>Agaricomycotina</taxon>
        <taxon>Agaricomycetes</taxon>
        <taxon>Sistotremastrales</taxon>
        <taxon>Sistotremastraceae</taxon>
        <taxon>Sertulicium</taxon>
        <taxon>Sertulicium niveocremeum</taxon>
    </lineage>
</organism>
<dbReference type="EMBL" id="KV419410">
    <property type="protein sequence ID" value="KZS92544.1"/>
    <property type="molecule type" value="Genomic_DNA"/>
</dbReference>
<evidence type="ECO:0000256" key="1">
    <source>
        <dbReference type="SAM" id="Coils"/>
    </source>
</evidence>
<reference evidence="3 4" key="1">
    <citation type="journal article" date="2016" name="Mol. Biol. Evol.">
        <title>Comparative Genomics of Early-Diverging Mushroom-Forming Fungi Provides Insights into the Origins of Lignocellulose Decay Capabilities.</title>
        <authorList>
            <person name="Nagy L.G."/>
            <person name="Riley R."/>
            <person name="Tritt A."/>
            <person name="Adam C."/>
            <person name="Daum C."/>
            <person name="Floudas D."/>
            <person name="Sun H."/>
            <person name="Yadav J.S."/>
            <person name="Pangilinan J."/>
            <person name="Larsson K.H."/>
            <person name="Matsuura K."/>
            <person name="Barry K."/>
            <person name="Labutti K."/>
            <person name="Kuo R."/>
            <person name="Ohm R.A."/>
            <person name="Bhattacharya S.S."/>
            <person name="Shirouzu T."/>
            <person name="Yoshinaga Y."/>
            <person name="Martin F.M."/>
            <person name="Grigoriev I.V."/>
            <person name="Hibbett D.S."/>
        </authorList>
    </citation>
    <scope>NUCLEOTIDE SEQUENCE [LARGE SCALE GENOMIC DNA]</scope>
    <source>
        <strain evidence="3 4">HHB9708</strain>
    </source>
</reference>
<dbReference type="AlphaFoldDB" id="A0A164TPN2"/>